<comment type="caution">
    <text evidence="1">The sequence shown here is derived from an EMBL/GenBank/DDBJ whole genome shotgun (WGS) entry which is preliminary data.</text>
</comment>
<name>A0ABW5P7V2_9BACL</name>
<accession>A0ABW5P7V2</accession>
<evidence type="ECO:0000313" key="1">
    <source>
        <dbReference type="EMBL" id="MFD2611396.1"/>
    </source>
</evidence>
<sequence>MRSVDTDGAISGRFSGMEAEEGWLLVGSFFTDGDVLETAWRLAHLKRIPSVRQRDSTADG</sequence>
<gene>
    <name evidence="1" type="ORF">ACFSUF_03050</name>
</gene>
<proteinExistence type="predicted"/>
<evidence type="ECO:0000313" key="2">
    <source>
        <dbReference type="Proteomes" id="UP001597541"/>
    </source>
</evidence>
<protein>
    <submittedName>
        <fullName evidence="1">Uncharacterized protein</fullName>
    </submittedName>
</protein>
<dbReference type="Proteomes" id="UP001597541">
    <property type="component" value="Unassembled WGS sequence"/>
</dbReference>
<reference evidence="2" key="1">
    <citation type="journal article" date="2019" name="Int. J. Syst. Evol. Microbiol.">
        <title>The Global Catalogue of Microorganisms (GCM) 10K type strain sequencing project: providing services to taxonomists for standard genome sequencing and annotation.</title>
        <authorList>
            <consortium name="The Broad Institute Genomics Platform"/>
            <consortium name="The Broad Institute Genome Sequencing Center for Infectious Disease"/>
            <person name="Wu L."/>
            <person name="Ma J."/>
        </authorList>
    </citation>
    <scope>NUCLEOTIDE SEQUENCE [LARGE SCALE GENOMIC DNA]</scope>
    <source>
        <strain evidence="2">KCTC 3950</strain>
    </source>
</reference>
<keyword evidence="2" id="KW-1185">Reference proteome</keyword>
<dbReference type="EMBL" id="JBHUME010000002">
    <property type="protein sequence ID" value="MFD2611396.1"/>
    <property type="molecule type" value="Genomic_DNA"/>
</dbReference>
<organism evidence="1 2">
    <name type="scientific">Paenibacillus gansuensis</name>
    <dbReference type="NCBI Taxonomy" id="306542"/>
    <lineage>
        <taxon>Bacteria</taxon>
        <taxon>Bacillati</taxon>
        <taxon>Bacillota</taxon>
        <taxon>Bacilli</taxon>
        <taxon>Bacillales</taxon>
        <taxon>Paenibacillaceae</taxon>
        <taxon>Paenibacillus</taxon>
    </lineage>
</organism>
<dbReference type="RefSeq" id="WP_377599971.1">
    <property type="nucleotide sequence ID" value="NZ_JBHUME010000002.1"/>
</dbReference>